<dbReference type="Proteomes" id="UP000267029">
    <property type="component" value="Unassembled WGS sequence"/>
</dbReference>
<dbReference type="GO" id="GO:0005634">
    <property type="term" value="C:nucleus"/>
    <property type="evidence" value="ECO:0007669"/>
    <property type="project" value="TreeGrafter"/>
</dbReference>
<feature type="compositionally biased region" description="Polar residues" evidence="1">
    <location>
        <begin position="99"/>
        <end position="109"/>
    </location>
</feature>
<feature type="compositionally biased region" description="Basic and acidic residues" evidence="1">
    <location>
        <begin position="111"/>
        <end position="129"/>
    </location>
</feature>
<feature type="region of interest" description="Disordered" evidence="1">
    <location>
        <begin position="260"/>
        <end position="301"/>
    </location>
</feature>
<dbReference type="GO" id="GO:0043161">
    <property type="term" value="P:proteasome-mediated ubiquitin-dependent protein catabolic process"/>
    <property type="evidence" value="ECO:0007669"/>
    <property type="project" value="TreeGrafter"/>
</dbReference>
<evidence type="ECO:0000313" key="4">
    <source>
        <dbReference type="Proteomes" id="UP000267029"/>
    </source>
</evidence>
<name>A0A0R3U3B9_MESCO</name>
<protein>
    <recommendedName>
        <fullName evidence="2">UAS domain-containing protein</fullName>
    </recommendedName>
</protein>
<dbReference type="InterPro" id="IPR050730">
    <property type="entry name" value="UBX_domain-protein"/>
</dbReference>
<keyword evidence="4" id="KW-1185">Reference proteome</keyword>
<evidence type="ECO:0000256" key="1">
    <source>
        <dbReference type="SAM" id="MobiDB-lite"/>
    </source>
</evidence>
<organism evidence="3 4">
    <name type="scientific">Mesocestoides corti</name>
    <name type="common">Flatworm</name>
    <dbReference type="NCBI Taxonomy" id="53468"/>
    <lineage>
        <taxon>Eukaryota</taxon>
        <taxon>Metazoa</taxon>
        <taxon>Spiralia</taxon>
        <taxon>Lophotrochozoa</taxon>
        <taxon>Platyhelminthes</taxon>
        <taxon>Cestoda</taxon>
        <taxon>Eucestoda</taxon>
        <taxon>Cyclophyllidea</taxon>
        <taxon>Mesocestoididae</taxon>
        <taxon>Mesocestoides</taxon>
    </lineage>
</organism>
<proteinExistence type="predicted"/>
<feature type="region of interest" description="Disordered" evidence="1">
    <location>
        <begin position="90"/>
        <end position="129"/>
    </location>
</feature>
<dbReference type="PANTHER" id="PTHR23322:SF6">
    <property type="entry name" value="UBX DOMAIN-CONTAINING PROTEIN 7"/>
    <property type="match status" value="1"/>
</dbReference>
<dbReference type="GO" id="GO:0043130">
    <property type="term" value="F:ubiquitin binding"/>
    <property type="evidence" value="ECO:0007669"/>
    <property type="project" value="TreeGrafter"/>
</dbReference>
<dbReference type="OrthoDB" id="270602at2759"/>
<feature type="region of interest" description="Disordered" evidence="1">
    <location>
        <begin position="50"/>
        <end position="71"/>
    </location>
</feature>
<dbReference type="AlphaFoldDB" id="A0A0R3U3B9"/>
<dbReference type="SUPFAM" id="SSF52833">
    <property type="entry name" value="Thioredoxin-like"/>
    <property type="match status" value="1"/>
</dbReference>
<dbReference type="Gene3D" id="3.40.30.10">
    <property type="entry name" value="Glutaredoxin"/>
    <property type="match status" value="1"/>
</dbReference>
<dbReference type="Pfam" id="PF13899">
    <property type="entry name" value="Thioredoxin_7"/>
    <property type="match status" value="1"/>
</dbReference>
<sequence>MSSKVDEFCDILGCDSNTAKSFLDAYGGDLEVAVNMFMSHSNATVSQEYLPHTSSVHQPARSPKALRSRNQSAFSRRRIVVADENVVQSVDLTSEEGSDQSPKPSSITNDHAAEQDPRNQHSSSSKKEDILGRLFAPPSHILFRGSLREAIQAARNQKRWLLVSIHDEACFDCHVLNRDVWKDHRVADLIKNHMVFVQLDVNAPDGVMYRSHFSYVNSAVHIAIINPVTGVQEMFWTHLKTPDIVFTVLSDFILLTESPKDPDATSPKPSTSTSSVARLRRLRRRHDSSEEEDRGNSKRPRFSEVSSLTSYLASVSVSPLHEVNQPRFSFALLVNFPCGERRRRKDATHLIKSRGEKKYPVVVAVHARLSVNLIGRAH</sequence>
<gene>
    <name evidence="3" type="ORF">MCOS_LOCUS1054</name>
</gene>
<dbReference type="EMBL" id="UXSR01000115">
    <property type="protein sequence ID" value="VDD75051.1"/>
    <property type="molecule type" value="Genomic_DNA"/>
</dbReference>
<accession>A0A0R3U3B9</accession>
<dbReference type="Gene3D" id="1.10.8.10">
    <property type="entry name" value="DNA helicase RuvA subunit, C-terminal domain"/>
    <property type="match status" value="1"/>
</dbReference>
<dbReference type="InterPro" id="IPR036249">
    <property type="entry name" value="Thioredoxin-like_sf"/>
</dbReference>
<dbReference type="PANTHER" id="PTHR23322">
    <property type="entry name" value="FAS-ASSOCIATED PROTEIN"/>
    <property type="match status" value="1"/>
</dbReference>
<feature type="domain" description="UAS" evidence="2">
    <location>
        <begin position="130"/>
        <end position="254"/>
    </location>
</feature>
<dbReference type="STRING" id="53468.A0A0R3U3B9"/>
<dbReference type="InterPro" id="IPR006577">
    <property type="entry name" value="UAS"/>
</dbReference>
<reference evidence="3 4" key="1">
    <citation type="submission" date="2018-10" db="EMBL/GenBank/DDBJ databases">
        <authorList>
            <consortium name="Pathogen Informatics"/>
        </authorList>
    </citation>
    <scope>NUCLEOTIDE SEQUENCE [LARGE SCALE GENOMIC DNA]</scope>
</reference>
<feature type="compositionally biased region" description="Low complexity" evidence="1">
    <location>
        <begin position="265"/>
        <end position="275"/>
    </location>
</feature>
<evidence type="ECO:0000313" key="3">
    <source>
        <dbReference type="EMBL" id="VDD75051.1"/>
    </source>
</evidence>
<dbReference type="SUPFAM" id="SSF46934">
    <property type="entry name" value="UBA-like"/>
    <property type="match status" value="1"/>
</dbReference>
<dbReference type="Pfam" id="PF14555">
    <property type="entry name" value="UBA_4"/>
    <property type="match status" value="1"/>
</dbReference>
<dbReference type="CDD" id="cd02958">
    <property type="entry name" value="UAS"/>
    <property type="match status" value="1"/>
</dbReference>
<evidence type="ECO:0000259" key="2">
    <source>
        <dbReference type="SMART" id="SM00594"/>
    </source>
</evidence>
<dbReference type="CDD" id="cd14348">
    <property type="entry name" value="UBA_p47"/>
    <property type="match status" value="1"/>
</dbReference>
<dbReference type="SMART" id="SM00594">
    <property type="entry name" value="UAS"/>
    <property type="match status" value="1"/>
</dbReference>
<dbReference type="InterPro" id="IPR009060">
    <property type="entry name" value="UBA-like_sf"/>
</dbReference>